<dbReference type="Proteomes" id="UP000267798">
    <property type="component" value="Unassembled WGS sequence"/>
</dbReference>
<evidence type="ECO:0000313" key="1">
    <source>
        <dbReference type="EMBL" id="RJX38429.1"/>
    </source>
</evidence>
<gene>
    <name evidence="1" type="ORF">D3P09_20490</name>
</gene>
<dbReference type="Gene3D" id="3.30.460.40">
    <property type="match status" value="1"/>
</dbReference>
<evidence type="ECO:0000313" key="2">
    <source>
        <dbReference type="Proteomes" id="UP000267798"/>
    </source>
</evidence>
<dbReference type="SUPFAM" id="SSF81301">
    <property type="entry name" value="Nucleotidyltransferase"/>
    <property type="match status" value="1"/>
</dbReference>
<proteinExistence type="predicted"/>
<evidence type="ECO:0008006" key="3">
    <source>
        <dbReference type="Google" id="ProtNLM"/>
    </source>
</evidence>
<reference evidence="1 2" key="1">
    <citation type="submission" date="2018-09" db="EMBL/GenBank/DDBJ databases">
        <title>Paenibacillus aracenensis nov. sp. isolated from a cave in southern Spain.</title>
        <authorList>
            <person name="Jurado V."/>
            <person name="Gutierrez-Patricio S."/>
            <person name="Gonzalez-Pimentel J.L."/>
            <person name="Miller A.Z."/>
            <person name="Laiz L."/>
            <person name="Saiz-Jimenez C."/>
        </authorList>
    </citation>
    <scope>NUCLEOTIDE SEQUENCE [LARGE SCALE GENOMIC DNA]</scope>
    <source>
        <strain evidence="1 2">JCM 19203</strain>
    </source>
</reference>
<protein>
    <recommendedName>
        <fullName evidence="3">Nucleotidyl transferase AbiEii/AbiGii toxin family protein</fullName>
    </recommendedName>
</protein>
<dbReference type="EMBL" id="QXQB01000004">
    <property type="protein sequence ID" value="RJX38429.1"/>
    <property type="molecule type" value="Genomic_DNA"/>
</dbReference>
<name>A0A3A6PJI2_9BACL</name>
<organism evidence="1 2">
    <name type="scientific">Paenibacillus pinisoli</name>
    <dbReference type="NCBI Taxonomy" id="1276110"/>
    <lineage>
        <taxon>Bacteria</taxon>
        <taxon>Bacillati</taxon>
        <taxon>Bacillota</taxon>
        <taxon>Bacilli</taxon>
        <taxon>Bacillales</taxon>
        <taxon>Paenibacillaceae</taxon>
        <taxon>Paenibacillus</taxon>
    </lineage>
</organism>
<dbReference type="OrthoDB" id="2678373at2"/>
<sequence>MIKETTGVHEALSTIVRLAGNTTWVLGGSAALMLRGLPLGAPPRDIDLYCDEADMDDIHKALSGCAIDSPKLSETDIYRSTLSHYRIGSVQVELVGGFSVQALGCCYEVEVRKVLLPYGEALELGGQSEGKPELVRIVPLAHELWFNTLRKREDRVAVISAEMRKAPHIHQPALQAIEEGNDMADDVARAVCGSVAGAQRGEQPWMQK</sequence>
<dbReference type="RefSeq" id="WP_120113238.1">
    <property type="nucleotide sequence ID" value="NZ_QXQB01000004.1"/>
</dbReference>
<keyword evidence="2" id="KW-1185">Reference proteome</keyword>
<dbReference type="InterPro" id="IPR043519">
    <property type="entry name" value="NT_sf"/>
</dbReference>
<comment type="caution">
    <text evidence="1">The sequence shown here is derived from an EMBL/GenBank/DDBJ whole genome shotgun (WGS) entry which is preliminary data.</text>
</comment>
<accession>A0A3A6PJI2</accession>
<dbReference type="AlphaFoldDB" id="A0A3A6PJI2"/>